<reference evidence="11" key="1">
    <citation type="journal article" date="2023" name="G3 (Bethesda)">
        <title>A reference genome for the long-term kleptoplast-retaining sea slug Elysia crispata morphotype clarki.</title>
        <authorList>
            <person name="Eastman K.E."/>
            <person name="Pendleton A.L."/>
            <person name="Shaikh M.A."/>
            <person name="Suttiyut T."/>
            <person name="Ogas R."/>
            <person name="Tomko P."/>
            <person name="Gavelis G."/>
            <person name="Widhalm J.R."/>
            <person name="Wisecaver J.H."/>
        </authorList>
    </citation>
    <scope>NUCLEOTIDE SEQUENCE</scope>
    <source>
        <strain evidence="11">ECLA1</strain>
    </source>
</reference>
<dbReference type="Gene3D" id="2.60.40.10">
    <property type="entry name" value="Immunoglobulins"/>
    <property type="match status" value="3"/>
</dbReference>
<keyword evidence="2 7" id="KW-0472">Membrane</keyword>
<evidence type="ECO:0000256" key="3">
    <source>
        <dbReference type="ARBA" id="ARBA00023157"/>
    </source>
</evidence>
<dbReference type="InterPro" id="IPR036116">
    <property type="entry name" value="FN3_sf"/>
</dbReference>
<dbReference type="SUPFAM" id="SSF48726">
    <property type="entry name" value="Immunoglobulin"/>
    <property type="match status" value="2"/>
</dbReference>
<dbReference type="GO" id="GO:0050839">
    <property type="term" value="F:cell adhesion molecule binding"/>
    <property type="evidence" value="ECO:0007669"/>
    <property type="project" value="TreeGrafter"/>
</dbReference>
<comment type="subcellular location">
    <subcellularLocation>
        <location evidence="1">Membrane</location>
        <topology evidence="1">Single-pass type I membrane protein</topology>
    </subcellularLocation>
</comment>
<dbReference type="GO" id="GO:0005886">
    <property type="term" value="C:plasma membrane"/>
    <property type="evidence" value="ECO:0007669"/>
    <property type="project" value="TreeGrafter"/>
</dbReference>
<dbReference type="SMART" id="SM00408">
    <property type="entry name" value="IGc2"/>
    <property type="match status" value="2"/>
</dbReference>
<gene>
    <name evidence="11" type="ORF">RRG08_037867</name>
</gene>
<feature type="domain" description="Fibronectin type-III" evidence="10">
    <location>
        <begin position="583"/>
        <end position="686"/>
    </location>
</feature>
<evidence type="ECO:0000256" key="6">
    <source>
        <dbReference type="SAM" id="MobiDB-lite"/>
    </source>
</evidence>
<dbReference type="InterPro" id="IPR036179">
    <property type="entry name" value="Ig-like_dom_sf"/>
</dbReference>
<feature type="compositionally biased region" description="Acidic residues" evidence="6">
    <location>
        <begin position="796"/>
        <end position="816"/>
    </location>
</feature>
<dbReference type="PROSITE" id="PS50853">
    <property type="entry name" value="FN3"/>
    <property type="match status" value="1"/>
</dbReference>
<dbReference type="InterPro" id="IPR003961">
    <property type="entry name" value="FN3_dom"/>
</dbReference>
<sequence length="986" mass="110076">MSSFERLFFLCLINFGLLGVHFSKGQTANRVITKNGDSAEISFDIPDMDQVIGSSTLHIKVDPQDGSGFDRFSNLMFVSTRVLVVDKYKSKVEAQLIGRTLKINFRTVNASDAGYISCYTGPSESNLVADCGQQLVVLSPPSTPEIVPLPLGSAPLADKELRLQCKSESKSRPPIHGFGFKIQWMDGEGRVVSTGTRFYVNNQSELQVDRLSRGDKNRKFVCMTSDIVEGWDDSDLRSQLSDLYTVSPEYAPSQSSLKVTPFFENGAIISKSLSANLRFECSADCNPPCEVKWMYKANAKSSRFSQVQGLVDPSILVKSGLDRLDLGTYRCRAKNEHSGTQPARKDLRLELLYIEPPQVFMNSKPISNASVWEHGEGKDSIELKCVFDANPRPVIKWVSPSGDELMSDGDDGPLKGMNEETRIWESLFTSRLVLNSLRCEDAGIYTCHGSSHDAHVEGRMNINVKCGPKPAKIPGKILKKEYAWIISTPLKVEFVMRGWPAPKIKRIWSSQNGNTRNEIIGEHIIINSMTSYEGKPWLTFFQITSKRNFTKEDTGREFTMEFFTPDYTQKYEFKIRQRGPPNKVSDITVESVTHDSVDVFWRSGFDGGEVQVFSVEYRKRGNDGEASAAWVVGAKDVPDIQHVPWLSAKIMGLQPSTEYSLRVVAYNAFGTSQKEFFVKTMSAPSSGLSAGAICGIVFGIVIFLLIVAFLLYWFVWRKKYGKGLNDFRIADLRDSMRDTMRKLIKRNEDRPTQNGGVGPGDAKPNKNPIYKMKKLVKRVPKMLKKDYNTVPPKDVENDDDHEDDFSDDEFDDDDDQYMNGEELKKTNPDEIVYANASAIRKNQEDKKKNEGREKNDEGLVYVSVDFPNSNLKPAQKNNNNNNNNGGTSSTDRKTPQGIMPQAQEDPVEYTQIDFSKTKTPLKNGVHQEVTAEVNPTLKQEEDDSAEPDRDNVSAADGGADVEAADGGADNSKAGAVIPEAKFDTAV</sequence>
<feature type="compositionally biased region" description="Basic and acidic residues" evidence="6">
    <location>
        <begin position="841"/>
        <end position="857"/>
    </location>
</feature>
<name>A0AAE0ZJQ3_9GAST</name>
<keyword evidence="7" id="KW-0812">Transmembrane</keyword>
<evidence type="ECO:0000259" key="10">
    <source>
        <dbReference type="PROSITE" id="PS50853"/>
    </source>
</evidence>
<dbReference type="CDD" id="cd00096">
    <property type="entry name" value="Ig"/>
    <property type="match status" value="1"/>
</dbReference>
<dbReference type="PROSITE" id="PS50835">
    <property type="entry name" value="IG_LIKE"/>
    <property type="match status" value="3"/>
</dbReference>
<dbReference type="InterPro" id="IPR003599">
    <property type="entry name" value="Ig_sub"/>
</dbReference>
<dbReference type="GO" id="GO:0005911">
    <property type="term" value="C:cell-cell junction"/>
    <property type="evidence" value="ECO:0007669"/>
    <property type="project" value="TreeGrafter"/>
</dbReference>
<keyword evidence="4" id="KW-0325">Glycoprotein</keyword>
<accession>A0AAE0ZJQ3</accession>
<dbReference type="Proteomes" id="UP001283361">
    <property type="component" value="Unassembled WGS sequence"/>
</dbReference>
<comment type="caution">
    <text evidence="11">The sequence shown here is derived from an EMBL/GenBank/DDBJ whole genome shotgun (WGS) entry which is preliminary data.</text>
</comment>
<keyword evidence="12" id="KW-1185">Reference proteome</keyword>
<evidence type="ECO:0000313" key="11">
    <source>
        <dbReference type="EMBL" id="KAK3770674.1"/>
    </source>
</evidence>
<dbReference type="InterPro" id="IPR051275">
    <property type="entry name" value="Cell_adhesion_signaling"/>
</dbReference>
<evidence type="ECO:0000256" key="1">
    <source>
        <dbReference type="ARBA" id="ARBA00004479"/>
    </source>
</evidence>
<dbReference type="SUPFAM" id="SSF49265">
    <property type="entry name" value="Fibronectin type III"/>
    <property type="match status" value="1"/>
</dbReference>
<keyword evidence="8" id="KW-0732">Signal</keyword>
<feature type="region of interest" description="Disordered" evidence="6">
    <location>
        <begin position="786"/>
        <end position="986"/>
    </location>
</feature>
<evidence type="ECO:0000256" key="5">
    <source>
        <dbReference type="ARBA" id="ARBA00023319"/>
    </source>
</evidence>
<evidence type="ECO:0000313" key="12">
    <source>
        <dbReference type="Proteomes" id="UP001283361"/>
    </source>
</evidence>
<dbReference type="InterPro" id="IPR007110">
    <property type="entry name" value="Ig-like_dom"/>
</dbReference>
<evidence type="ECO:0000256" key="7">
    <source>
        <dbReference type="SAM" id="Phobius"/>
    </source>
</evidence>
<dbReference type="CDD" id="cd00063">
    <property type="entry name" value="FN3"/>
    <property type="match status" value="1"/>
</dbReference>
<feature type="compositionally biased region" description="Polar residues" evidence="6">
    <location>
        <begin position="866"/>
        <end position="876"/>
    </location>
</feature>
<feature type="domain" description="Ig-like" evidence="9">
    <location>
        <begin position="248"/>
        <end position="348"/>
    </location>
</feature>
<dbReference type="InterPro" id="IPR003598">
    <property type="entry name" value="Ig_sub2"/>
</dbReference>
<evidence type="ECO:0000256" key="2">
    <source>
        <dbReference type="ARBA" id="ARBA00023136"/>
    </source>
</evidence>
<dbReference type="AlphaFoldDB" id="A0AAE0ZJQ3"/>
<dbReference type="InterPro" id="IPR013783">
    <property type="entry name" value="Ig-like_fold"/>
</dbReference>
<keyword evidence="5" id="KW-0393">Immunoglobulin domain</keyword>
<dbReference type="GO" id="GO:0098609">
    <property type="term" value="P:cell-cell adhesion"/>
    <property type="evidence" value="ECO:0007669"/>
    <property type="project" value="TreeGrafter"/>
</dbReference>
<feature type="transmembrane region" description="Helical" evidence="7">
    <location>
        <begin position="688"/>
        <end position="715"/>
    </location>
</feature>
<keyword evidence="3" id="KW-1015">Disulfide bond</keyword>
<dbReference type="Pfam" id="PF00041">
    <property type="entry name" value="fn3"/>
    <property type="match status" value="1"/>
</dbReference>
<proteinExistence type="predicted"/>
<organism evidence="11 12">
    <name type="scientific">Elysia crispata</name>
    <name type="common">lettuce slug</name>
    <dbReference type="NCBI Taxonomy" id="231223"/>
    <lineage>
        <taxon>Eukaryota</taxon>
        <taxon>Metazoa</taxon>
        <taxon>Spiralia</taxon>
        <taxon>Lophotrochozoa</taxon>
        <taxon>Mollusca</taxon>
        <taxon>Gastropoda</taxon>
        <taxon>Heterobranchia</taxon>
        <taxon>Euthyneura</taxon>
        <taxon>Panpulmonata</taxon>
        <taxon>Sacoglossa</taxon>
        <taxon>Placobranchoidea</taxon>
        <taxon>Plakobranchidae</taxon>
        <taxon>Elysia</taxon>
    </lineage>
</organism>
<evidence type="ECO:0000256" key="4">
    <source>
        <dbReference type="ARBA" id="ARBA00023180"/>
    </source>
</evidence>
<feature type="domain" description="Ig-like" evidence="9">
    <location>
        <begin position="357"/>
        <end position="463"/>
    </location>
</feature>
<dbReference type="EMBL" id="JAWDGP010003792">
    <property type="protein sequence ID" value="KAK3770674.1"/>
    <property type="molecule type" value="Genomic_DNA"/>
</dbReference>
<dbReference type="SMART" id="SM00060">
    <property type="entry name" value="FN3"/>
    <property type="match status" value="1"/>
</dbReference>
<evidence type="ECO:0000259" key="9">
    <source>
        <dbReference type="PROSITE" id="PS50835"/>
    </source>
</evidence>
<feature type="domain" description="Ig-like" evidence="9">
    <location>
        <begin position="144"/>
        <end position="241"/>
    </location>
</feature>
<feature type="compositionally biased region" description="Low complexity" evidence="6">
    <location>
        <begin position="954"/>
        <end position="969"/>
    </location>
</feature>
<keyword evidence="7" id="KW-1133">Transmembrane helix</keyword>
<dbReference type="SMART" id="SM00409">
    <property type="entry name" value="IG"/>
    <property type="match status" value="4"/>
</dbReference>
<protein>
    <submittedName>
        <fullName evidence="11">Uncharacterized protein</fullName>
    </submittedName>
</protein>
<evidence type="ECO:0000256" key="8">
    <source>
        <dbReference type="SAM" id="SignalP"/>
    </source>
</evidence>
<dbReference type="CDD" id="cd12087">
    <property type="entry name" value="TM_EGFR-like"/>
    <property type="match status" value="1"/>
</dbReference>
<feature type="signal peptide" evidence="8">
    <location>
        <begin position="1"/>
        <end position="25"/>
    </location>
</feature>
<dbReference type="PANTHER" id="PTHR11640">
    <property type="entry name" value="NEPHRIN"/>
    <property type="match status" value="1"/>
</dbReference>
<feature type="chain" id="PRO_5042021179" evidence="8">
    <location>
        <begin position="26"/>
        <end position="986"/>
    </location>
</feature>
<dbReference type="PANTHER" id="PTHR11640:SF31">
    <property type="entry name" value="IRREGULAR CHIASM C-ROUGHEST PROTEIN-RELATED"/>
    <property type="match status" value="1"/>
</dbReference>
<feature type="region of interest" description="Disordered" evidence="6">
    <location>
        <begin position="744"/>
        <end position="769"/>
    </location>
</feature>